<dbReference type="CDD" id="cd06171">
    <property type="entry name" value="Sigma70_r4"/>
    <property type="match status" value="1"/>
</dbReference>
<dbReference type="PANTHER" id="PTHR43133">
    <property type="entry name" value="RNA POLYMERASE ECF-TYPE SIGMA FACTO"/>
    <property type="match status" value="1"/>
</dbReference>
<evidence type="ECO:0000313" key="9">
    <source>
        <dbReference type="Proteomes" id="UP000199696"/>
    </source>
</evidence>
<evidence type="ECO:0000256" key="3">
    <source>
        <dbReference type="ARBA" id="ARBA00023082"/>
    </source>
</evidence>
<dbReference type="GO" id="GO:0016987">
    <property type="term" value="F:sigma factor activity"/>
    <property type="evidence" value="ECO:0007669"/>
    <property type="project" value="UniProtKB-KW"/>
</dbReference>
<dbReference type="GO" id="GO:0006352">
    <property type="term" value="P:DNA-templated transcription initiation"/>
    <property type="evidence" value="ECO:0007669"/>
    <property type="project" value="InterPro"/>
</dbReference>
<name>A0A1C6TS14_9ACTN</name>
<dbReference type="GO" id="GO:0003677">
    <property type="term" value="F:DNA binding"/>
    <property type="evidence" value="ECO:0007669"/>
    <property type="project" value="UniProtKB-KW"/>
</dbReference>
<dbReference type="InterPro" id="IPR013325">
    <property type="entry name" value="RNA_pol_sigma_r2"/>
</dbReference>
<dbReference type="Gene3D" id="1.10.10.10">
    <property type="entry name" value="Winged helix-like DNA-binding domain superfamily/Winged helix DNA-binding domain"/>
    <property type="match status" value="1"/>
</dbReference>
<sequence>MGHEQAQFAEFYRVHRAACVRAVVAGTGDREGAEDLVAEAFTRAWTSWRKVSRHPAPQAWVVRTALNVRVSAWRRRRREVALSAGHDVAVGPDRGGVDAALMAALRRLPARQRQVIALRAFLDLDTETTAQVLGIAAGTVTAHLSRAVATLRGHLISAETQEIEQ</sequence>
<dbReference type="EMBL" id="FMHY01000002">
    <property type="protein sequence ID" value="SCL44449.1"/>
    <property type="molecule type" value="Genomic_DNA"/>
</dbReference>
<reference evidence="9" key="1">
    <citation type="submission" date="2016-06" db="EMBL/GenBank/DDBJ databases">
        <authorList>
            <person name="Varghese N."/>
            <person name="Submissions Spin"/>
        </authorList>
    </citation>
    <scope>NUCLEOTIDE SEQUENCE [LARGE SCALE GENOMIC DNA]</scope>
    <source>
        <strain evidence="9">DSM 44814</strain>
    </source>
</reference>
<dbReference type="RefSeq" id="WP_244161710.1">
    <property type="nucleotide sequence ID" value="NZ_FMHY01000002.1"/>
</dbReference>
<dbReference type="InterPro" id="IPR039425">
    <property type="entry name" value="RNA_pol_sigma-70-like"/>
</dbReference>
<keyword evidence="5" id="KW-0804">Transcription</keyword>
<dbReference type="Pfam" id="PF08281">
    <property type="entry name" value="Sigma70_r4_2"/>
    <property type="match status" value="1"/>
</dbReference>
<dbReference type="InterPro" id="IPR036388">
    <property type="entry name" value="WH-like_DNA-bd_sf"/>
</dbReference>
<keyword evidence="3" id="KW-0731">Sigma factor</keyword>
<evidence type="ECO:0000259" key="6">
    <source>
        <dbReference type="Pfam" id="PF04542"/>
    </source>
</evidence>
<dbReference type="InterPro" id="IPR013249">
    <property type="entry name" value="RNA_pol_sigma70_r4_t2"/>
</dbReference>
<accession>A0A1C6TS14</accession>
<dbReference type="PANTHER" id="PTHR43133:SF50">
    <property type="entry name" value="ECF RNA POLYMERASE SIGMA FACTOR SIGM"/>
    <property type="match status" value="1"/>
</dbReference>
<evidence type="ECO:0000256" key="1">
    <source>
        <dbReference type="ARBA" id="ARBA00010641"/>
    </source>
</evidence>
<evidence type="ECO:0000256" key="4">
    <source>
        <dbReference type="ARBA" id="ARBA00023125"/>
    </source>
</evidence>
<keyword evidence="2" id="KW-0805">Transcription regulation</keyword>
<gene>
    <name evidence="8" type="ORF">GA0070604_0400</name>
</gene>
<evidence type="ECO:0000259" key="7">
    <source>
        <dbReference type="Pfam" id="PF08281"/>
    </source>
</evidence>
<dbReference type="SUPFAM" id="SSF88946">
    <property type="entry name" value="Sigma2 domain of RNA polymerase sigma factors"/>
    <property type="match status" value="1"/>
</dbReference>
<organism evidence="8 9">
    <name type="scientific">Micromonospora eburnea</name>
    <dbReference type="NCBI Taxonomy" id="227316"/>
    <lineage>
        <taxon>Bacteria</taxon>
        <taxon>Bacillati</taxon>
        <taxon>Actinomycetota</taxon>
        <taxon>Actinomycetes</taxon>
        <taxon>Micromonosporales</taxon>
        <taxon>Micromonosporaceae</taxon>
        <taxon>Micromonospora</taxon>
    </lineage>
</organism>
<protein>
    <submittedName>
        <fullName evidence="8">RNA polymerase sigma-70 factor, ECF subfamily</fullName>
    </submittedName>
</protein>
<keyword evidence="4" id="KW-0238">DNA-binding</keyword>
<comment type="similarity">
    <text evidence="1">Belongs to the sigma-70 factor family. ECF subfamily.</text>
</comment>
<dbReference type="SUPFAM" id="SSF88659">
    <property type="entry name" value="Sigma3 and sigma4 domains of RNA polymerase sigma factors"/>
    <property type="match status" value="1"/>
</dbReference>
<feature type="domain" description="RNA polymerase sigma factor 70 region 4 type 2" evidence="7">
    <location>
        <begin position="100"/>
        <end position="151"/>
    </location>
</feature>
<dbReference type="InterPro" id="IPR013324">
    <property type="entry name" value="RNA_pol_sigma_r3/r4-like"/>
</dbReference>
<dbReference type="InterPro" id="IPR007627">
    <property type="entry name" value="RNA_pol_sigma70_r2"/>
</dbReference>
<evidence type="ECO:0000313" key="8">
    <source>
        <dbReference type="EMBL" id="SCL44449.1"/>
    </source>
</evidence>
<feature type="domain" description="RNA polymerase sigma-70 region 2" evidence="6">
    <location>
        <begin position="15"/>
        <end position="78"/>
    </location>
</feature>
<evidence type="ECO:0000256" key="2">
    <source>
        <dbReference type="ARBA" id="ARBA00023015"/>
    </source>
</evidence>
<proteinExistence type="inferred from homology"/>
<dbReference type="Proteomes" id="UP000199696">
    <property type="component" value="Unassembled WGS sequence"/>
</dbReference>
<evidence type="ECO:0000256" key="5">
    <source>
        <dbReference type="ARBA" id="ARBA00023163"/>
    </source>
</evidence>
<dbReference type="Gene3D" id="1.10.1740.10">
    <property type="match status" value="1"/>
</dbReference>
<keyword evidence="9" id="KW-1185">Reference proteome</keyword>
<dbReference type="Pfam" id="PF04542">
    <property type="entry name" value="Sigma70_r2"/>
    <property type="match status" value="1"/>
</dbReference>
<dbReference type="STRING" id="227316.GA0070604_0400"/>
<dbReference type="AlphaFoldDB" id="A0A1C6TS14"/>